<evidence type="ECO:0000256" key="1">
    <source>
        <dbReference type="ARBA" id="ARBA00004141"/>
    </source>
</evidence>
<evidence type="ECO:0000313" key="10">
    <source>
        <dbReference type="EMBL" id="KAG0688575.1"/>
    </source>
</evidence>
<feature type="transmembrane region" description="Helical" evidence="8">
    <location>
        <begin position="40"/>
        <end position="63"/>
    </location>
</feature>
<feature type="transmembrane region" description="Helical" evidence="8">
    <location>
        <begin position="381"/>
        <end position="403"/>
    </location>
</feature>
<keyword evidence="4 8" id="KW-0812">Transmembrane</keyword>
<dbReference type="PANTHER" id="PTHR11040:SF69">
    <property type="entry name" value="ZINC-REGULATED TRANSPORTER 2"/>
    <property type="match status" value="1"/>
</dbReference>
<evidence type="ECO:0000256" key="7">
    <source>
        <dbReference type="ARBA" id="ARBA00023136"/>
    </source>
</evidence>
<dbReference type="EMBL" id="PUHW01000140">
    <property type="protein sequence ID" value="KAG0688575.1"/>
    <property type="molecule type" value="Genomic_DNA"/>
</dbReference>
<feature type="transmembrane region" description="Helical" evidence="8">
    <location>
        <begin position="285"/>
        <end position="307"/>
    </location>
</feature>
<comment type="caution">
    <text evidence="10">The sequence shown here is derived from an EMBL/GenBank/DDBJ whole genome shotgun (WGS) entry which is preliminary data.</text>
</comment>
<dbReference type="AlphaFoldDB" id="A0A9P6WK07"/>
<comment type="subcellular location">
    <subcellularLocation>
        <location evidence="1 8">Membrane</location>
        <topology evidence="1 8">Multi-pass membrane protein</topology>
    </subcellularLocation>
</comment>
<dbReference type="GO" id="GO:0005886">
    <property type="term" value="C:plasma membrane"/>
    <property type="evidence" value="ECO:0007669"/>
    <property type="project" value="TreeGrafter"/>
</dbReference>
<dbReference type="Pfam" id="PF02535">
    <property type="entry name" value="Zip"/>
    <property type="match status" value="1"/>
</dbReference>
<dbReference type="PANTHER" id="PTHR11040">
    <property type="entry name" value="ZINC/IRON TRANSPORTER"/>
    <property type="match status" value="1"/>
</dbReference>
<evidence type="ECO:0000256" key="4">
    <source>
        <dbReference type="ARBA" id="ARBA00022692"/>
    </source>
</evidence>
<protein>
    <recommendedName>
        <fullName evidence="12">Zinc-regulated transporter 2</fullName>
    </recommendedName>
</protein>
<name>A0A9P6WK07_9ASCO</name>
<evidence type="ECO:0000256" key="5">
    <source>
        <dbReference type="ARBA" id="ARBA00022989"/>
    </source>
</evidence>
<evidence type="ECO:0000256" key="2">
    <source>
        <dbReference type="ARBA" id="ARBA00006939"/>
    </source>
</evidence>
<keyword evidence="6 8" id="KW-0406">Ion transport</keyword>
<dbReference type="GO" id="GO:0071578">
    <property type="term" value="P:zinc ion import across plasma membrane"/>
    <property type="evidence" value="ECO:0007669"/>
    <property type="project" value="TreeGrafter"/>
</dbReference>
<evidence type="ECO:0008006" key="12">
    <source>
        <dbReference type="Google" id="ProtNLM"/>
    </source>
</evidence>
<keyword evidence="11" id="KW-1185">Reference proteome</keyword>
<keyword evidence="7 8" id="KW-0472">Membrane</keyword>
<proteinExistence type="inferred from homology"/>
<feature type="transmembrane region" description="Helical" evidence="8">
    <location>
        <begin position="116"/>
        <end position="138"/>
    </location>
</feature>
<feature type="compositionally biased region" description="Basic and acidic residues" evidence="9">
    <location>
        <begin position="180"/>
        <end position="193"/>
    </location>
</feature>
<evidence type="ECO:0000256" key="3">
    <source>
        <dbReference type="ARBA" id="ARBA00022448"/>
    </source>
</evidence>
<accession>A0A9P6WK07</accession>
<evidence type="ECO:0000256" key="6">
    <source>
        <dbReference type="ARBA" id="ARBA00023065"/>
    </source>
</evidence>
<evidence type="ECO:0000313" key="11">
    <source>
        <dbReference type="Proteomes" id="UP000697127"/>
    </source>
</evidence>
<comment type="caution">
    <text evidence="8">Lacks conserved residue(s) required for the propagation of feature annotation.</text>
</comment>
<feature type="transmembrane region" description="Helical" evidence="8">
    <location>
        <begin position="424"/>
        <end position="443"/>
    </location>
</feature>
<comment type="similarity">
    <text evidence="2 8">Belongs to the ZIP transporter (TC 2.A.5) family.</text>
</comment>
<feature type="transmembrane region" description="Helical" evidence="8">
    <location>
        <begin position="75"/>
        <end position="96"/>
    </location>
</feature>
<dbReference type="NCBIfam" id="TIGR00820">
    <property type="entry name" value="zip"/>
    <property type="match status" value="1"/>
</dbReference>
<sequence>MSSAVSNVLTTAFSPGNIVEIFIRDVDTCVNDNEYNGDHFGARISAIFVVLIGSAFGAFFPVLSSKYSFIRLPPICFFIAKFFGSGVIIATAFIHLLQPANENLSNDCLGYPFNVYPIAFAITLIVLMLMFFLELIAYRWIEAKISNQNIDNEAPHTHSHFGDTSMYVNNNNNINDDDDNHSHSHMHEEDHHHDIDDCGLDNKIVHFHENNNNNNNHHHHHHNHNHEENDECSENSSNNITNINMITDDIQDKKDLLSEISDDDNDIEKQISFDSELDSVFAAQLLNVFVLEFGIIFHSIFVGLTLACSGEEFISLYIVVVFHQLFEGLGLGTRIACVEWPKSKRWTPWLLCTGYTFCTPIAIAIGIGVRNSYPPGSRRALITNGVFDSVSAGILIYTGCIELMAHEFLFSDEFKGPGGFKKMIWAYIVMCVGAGLMALLGRWA</sequence>
<dbReference type="GO" id="GO:0000007">
    <property type="term" value="F:low-affinity zinc ion transmembrane transporter activity"/>
    <property type="evidence" value="ECO:0007669"/>
    <property type="project" value="TreeGrafter"/>
</dbReference>
<gene>
    <name evidence="10" type="ORF">C6P40_000810</name>
</gene>
<dbReference type="Proteomes" id="UP000697127">
    <property type="component" value="Unassembled WGS sequence"/>
</dbReference>
<keyword evidence="5 8" id="KW-1133">Transmembrane helix</keyword>
<feature type="region of interest" description="Disordered" evidence="9">
    <location>
        <begin position="161"/>
        <end position="193"/>
    </location>
</feature>
<feature type="region of interest" description="Disordered" evidence="9">
    <location>
        <begin position="210"/>
        <end position="240"/>
    </location>
</feature>
<evidence type="ECO:0000256" key="8">
    <source>
        <dbReference type="RuleBase" id="RU362088"/>
    </source>
</evidence>
<feature type="transmembrane region" description="Helical" evidence="8">
    <location>
        <begin position="349"/>
        <end position="369"/>
    </location>
</feature>
<dbReference type="InterPro" id="IPR004698">
    <property type="entry name" value="Zn/Fe_permease_fun/pln"/>
</dbReference>
<organism evidence="10 11">
    <name type="scientific">Pichia californica</name>
    <dbReference type="NCBI Taxonomy" id="460514"/>
    <lineage>
        <taxon>Eukaryota</taxon>
        <taxon>Fungi</taxon>
        <taxon>Dikarya</taxon>
        <taxon>Ascomycota</taxon>
        <taxon>Saccharomycotina</taxon>
        <taxon>Pichiomycetes</taxon>
        <taxon>Pichiales</taxon>
        <taxon>Pichiaceae</taxon>
        <taxon>Pichia</taxon>
    </lineage>
</organism>
<keyword evidence="3 8" id="KW-0813">Transport</keyword>
<evidence type="ECO:0000256" key="9">
    <source>
        <dbReference type="SAM" id="MobiDB-lite"/>
    </source>
</evidence>
<dbReference type="OrthoDB" id="448280at2759"/>
<dbReference type="InterPro" id="IPR003689">
    <property type="entry name" value="ZIP"/>
</dbReference>
<reference evidence="10" key="1">
    <citation type="submission" date="2020-11" db="EMBL/GenBank/DDBJ databases">
        <title>Kefir isolates.</title>
        <authorList>
            <person name="Marcisauskas S."/>
            <person name="Kim Y."/>
            <person name="Blasche S."/>
        </authorList>
    </citation>
    <scope>NUCLEOTIDE SEQUENCE</scope>
    <source>
        <strain evidence="10">Olga-1</strain>
    </source>
</reference>